<proteinExistence type="predicted"/>
<dbReference type="EMBL" id="JBANRG010000001">
    <property type="protein sequence ID" value="KAK7472592.1"/>
    <property type="molecule type" value="Genomic_DNA"/>
</dbReference>
<evidence type="ECO:0000259" key="2">
    <source>
        <dbReference type="Pfam" id="PF23868"/>
    </source>
</evidence>
<evidence type="ECO:0000256" key="1">
    <source>
        <dbReference type="SAM" id="Coils"/>
    </source>
</evidence>
<accession>A0ABR1K8R1</accession>
<organism evidence="3 4">
    <name type="scientific">Marasmiellus scandens</name>
    <dbReference type="NCBI Taxonomy" id="2682957"/>
    <lineage>
        <taxon>Eukaryota</taxon>
        <taxon>Fungi</taxon>
        <taxon>Dikarya</taxon>
        <taxon>Basidiomycota</taxon>
        <taxon>Agaricomycotina</taxon>
        <taxon>Agaricomycetes</taxon>
        <taxon>Agaricomycetidae</taxon>
        <taxon>Agaricales</taxon>
        <taxon>Marasmiineae</taxon>
        <taxon>Omphalotaceae</taxon>
        <taxon>Marasmiellus</taxon>
    </lineage>
</organism>
<name>A0ABR1K8R1_9AGAR</name>
<evidence type="ECO:0000313" key="4">
    <source>
        <dbReference type="Proteomes" id="UP001498398"/>
    </source>
</evidence>
<gene>
    <name evidence="3" type="ORF">VKT23_000705</name>
</gene>
<keyword evidence="1" id="KW-0175">Coiled coil</keyword>
<keyword evidence="4" id="KW-1185">Reference proteome</keyword>
<dbReference type="Proteomes" id="UP001498398">
    <property type="component" value="Unassembled WGS sequence"/>
</dbReference>
<dbReference type="PANTHER" id="PTHR38644:SF1">
    <property type="entry name" value="EXPRESSED PROTEIN"/>
    <property type="match status" value="1"/>
</dbReference>
<protein>
    <recommendedName>
        <fullName evidence="2">Mmc1 C-terminal domain-containing protein</fullName>
    </recommendedName>
</protein>
<dbReference type="InterPro" id="IPR056196">
    <property type="entry name" value="Mmc1_C"/>
</dbReference>
<reference evidence="3 4" key="1">
    <citation type="submission" date="2024-01" db="EMBL/GenBank/DDBJ databases">
        <title>A draft genome for the cacao thread blight pathogen Marasmiellus scandens.</title>
        <authorList>
            <person name="Baruah I.K."/>
            <person name="Leung J."/>
            <person name="Bukari Y."/>
            <person name="Amoako-Attah I."/>
            <person name="Meinhardt L.W."/>
            <person name="Bailey B.A."/>
            <person name="Cohen S.P."/>
        </authorList>
    </citation>
    <scope>NUCLEOTIDE SEQUENCE [LARGE SCALE GENOMIC DNA]</scope>
    <source>
        <strain evidence="3 4">GH-19</strain>
    </source>
</reference>
<evidence type="ECO:0000313" key="3">
    <source>
        <dbReference type="EMBL" id="KAK7472592.1"/>
    </source>
</evidence>
<dbReference type="PANTHER" id="PTHR38644">
    <property type="entry name" value="EXPRESSED PROTEIN"/>
    <property type="match status" value="1"/>
</dbReference>
<dbReference type="Pfam" id="PF23868">
    <property type="entry name" value="Mmc1_C"/>
    <property type="match status" value="1"/>
</dbReference>
<sequence length="545" mass="60576">MLSLLHKSRNLAKRIPRVPVELWQNVLDDDLANRPLHVSVAGDELSRDLITAVLDHPFASDSTLSNALRTRKTKSLNYSNLPSSFFLQFNHDVHLHELSWSDLLSNPLKPDIPVVLINPLLRSLDQTLDIPLLRHNPNTLFVILASPSEHVKAQYPDANILFMHPDRAVAGLDALHADPSSSVAVQRYQDEFGASRVSDLTAYIRAYLESKHPVPVHAAIAHLVTFYAVSRSHLKDADSQVDSVMESVSALRLTVEEELVKTKRDVLGVYEIGTTESLVSKAFAKATRDVHKSLDKLSWWKALWRIDEISSIVSSIVQNAWCRDLETQLVYHSGRLSTLQSHLTSTSFSILSKHSTEPAFNSPVLLNSLEQIRSSPSYPVSPHSLTAPLVARKSQLEYPTARLHLTGQQAALGMGGSIATGAGLGWAGWYGWLTGSEQALAPLLNVDATTAIGAGLLTAVLGVRWSVGKWERAKKLWWADWERVGGGLERDMTKTLTKVVKENVAVVADKTCVGLEELAKRRREEIREVRDELDRLQKELDDIQK</sequence>
<comment type="caution">
    <text evidence="3">The sequence shown here is derived from an EMBL/GenBank/DDBJ whole genome shotgun (WGS) entry which is preliminary data.</text>
</comment>
<feature type="coiled-coil region" evidence="1">
    <location>
        <begin position="512"/>
        <end position="539"/>
    </location>
</feature>
<feature type="domain" description="Mmc1 C-terminal" evidence="2">
    <location>
        <begin position="293"/>
        <end position="351"/>
    </location>
</feature>